<dbReference type="EMBL" id="CP028901">
    <property type="protein sequence ID" value="AWB32885.1"/>
    <property type="molecule type" value="Genomic_DNA"/>
</dbReference>
<keyword evidence="3" id="KW-1185">Reference proteome</keyword>
<dbReference type="AlphaFoldDB" id="A0A2R4XGG4"/>
<dbReference type="Pfam" id="PF02190">
    <property type="entry name" value="LON_substr_bdg"/>
    <property type="match status" value="1"/>
</dbReference>
<dbReference type="InterPro" id="IPR015947">
    <property type="entry name" value="PUA-like_sf"/>
</dbReference>
<evidence type="ECO:0000259" key="1">
    <source>
        <dbReference type="PROSITE" id="PS51787"/>
    </source>
</evidence>
<sequence length="232" mass="26162">MTDHLRSPQLGQNWLKTPLTRRNEPLLTVPMLALFPLSQPLFPDGILALRVFETRYLSLIDQCQRDDVPFGVVTLQDGYEVQVEGVDETLTHIGCLAHIVEVRELQPGLLAVHCVGGDRFRVTSGERDGQGLWHAEVQMLEPDLATDIPPDLQPMADRLGALIADSQRQGIEDRLPVTRPYRLDECGWVANQWAHLVNLGIEQKVSILDEDDPLRRLTIVKMLLDRPDPDLT</sequence>
<evidence type="ECO:0000313" key="3">
    <source>
        <dbReference type="Proteomes" id="UP000244571"/>
    </source>
</evidence>
<organism evidence="2 3">
    <name type="scientific">Orrella marina</name>
    <dbReference type="NCBI Taxonomy" id="2163011"/>
    <lineage>
        <taxon>Bacteria</taxon>
        <taxon>Pseudomonadati</taxon>
        <taxon>Pseudomonadota</taxon>
        <taxon>Betaproteobacteria</taxon>
        <taxon>Burkholderiales</taxon>
        <taxon>Alcaligenaceae</taxon>
        <taxon>Orrella</taxon>
    </lineage>
</organism>
<dbReference type="PROSITE" id="PS51787">
    <property type="entry name" value="LON_N"/>
    <property type="match status" value="1"/>
</dbReference>
<evidence type="ECO:0000313" key="2">
    <source>
        <dbReference type="EMBL" id="AWB32885.1"/>
    </source>
</evidence>
<gene>
    <name evidence="2" type="ORF">DBV39_03180</name>
</gene>
<feature type="domain" description="Lon N-terminal" evidence="1">
    <location>
        <begin position="29"/>
        <end position="228"/>
    </location>
</feature>
<dbReference type="Gene3D" id="1.10.4060.10">
    <property type="entry name" value="BPP1347 like domain"/>
    <property type="match status" value="1"/>
</dbReference>
<dbReference type="KEGG" id="boz:DBV39_03180"/>
<dbReference type="PANTHER" id="PTHR46732:SF8">
    <property type="entry name" value="ATP-DEPENDENT PROTEASE LA (LON) DOMAIN PROTEIN"/>
    <property type="match status" value="1"/>
</dbReference>
<reference evidence="2 3" key="1">
    <citation type="submission" date="2018-04" db="EMBL/GenBank/DDBJ databases">
        <title>Bordetella sp. HZ20 isolated from seawater.</title>
        <authorList>
            <person name="Sun C."/>
        </authorList>
    </citation>
    <scope>NUCLEOTIDE SEQUENCE [LARGE SCALE GENOMIC DNA]</scope>
    <source>
        <strain evidence="2 3">HZ20</strain>
    </source>
</reference>
<proteinExistence type="predicted"/>
<dbReference type="InterPro" id="IPR003111">
    <property type="entry name" value="Lon_prtase_N"/>
</dbReference>
<protein>
    <submittedName>
        <fullName evidence="2">Peptidase S16</fullName>
    </submittedName>
</protein>
<dbReference type="Gene3D" id="2.30.130.40">
    <property type="entry name" value="LON domain-like"/>
    <property type="match status" value="1"/>
</dbReference>
<name>A0A2R4XGG4_9BURK</name>
<dbReference type="SUPFAM" id="SSF88697">
    <property type="entry name" value="PUA domain-like"/>
    <property type="match status" value="1"/>
</dbReference>
<dbReference type="Proteomes" id="UP000244571">
    <property type="component" value="Chromosome"/>
</dbReference>
<dbReference type="PANTHER" id="PTHR46732">
    <property type="entry name" value="ATP-DEPENDENT PROTEASE LA (LON) DOMAIN PROTEIN"/>
    <property type="match status" value="1"/>
</dbReference>
<dbReference type="SMART" id="SM00464">
    <property type="entry name" value="LON"/>
    <property type="match status" value="1"/>
</dbReference>
<accession>A0A2R4XGG4</accession>
<dbReference type="InterPro" id="IPR046336">
    <property type="entry name" value="Lon_prtase_N_sf"/>
</dbReference>